<evidence type="ECO:0000259" key="7">
    <source>
        <dbReference type="Pfam" id="PF14748"/>
    </source>
</evidence>
<dbReference type="PANTHER" id="PTHR11645">
    <property type="entry name" value="PYRROLINE-5-CARBOXYLATE REDUCTASE"/>
    <property type="match status" value="1"/>
</dbReference>
<keyword evidence="5" id="KW-0641">Proline biosynthesis</keyword>
<dbReference type="UniPathway" id="UPA00098">
    <property type="reaction ID" value="UER00361"/>
</dbReference>
<dbReference type="NCBIfam" id="TIGR00112">
    <property type="entry name" value="proC"/>
    <property type="match status" value="1"/>
</dbReference>
<dbReference type="PANTHER" id="PTHR11645:SF0">
    <property type="entry name" value="PYRROLINE-5-CARBOXYLATE REDUCTASE 3"/>
    <property type="match status" value="1"/>
</dbReference>
<comment type="pathway">
    <text evidence="5">Amino-acid biosynthesis; L-proline biosynthesis; L-proline from L-glutamate 5-semialdehyde: step 1/1.</text>
</comment>
<dbReference type="EMBL" id="LPNM01000010">
    <property type="protein sequence ID" value="OEJ81956.1"/>
    <property type="molecule type" value="Genomic_DNA"/>
</dbReference>
<evidence type="ECO:0000313" key="8">
    <source>
        <dbReference type="EMBL" id="OEJ81956.1"/>
    </source>
</evidence>
<gene>
    <name evidence="8" type="ORF">AWRI3579_g3535</name>
</gene>
<dbReference type="PIRSF" id="PIRSF000193">
    <property type="entry name" value="Pyrrol-5-carb_rd"/>
    <property type="match status" value="1"/>
</dbReference>
<dbReference type="STRING" id="56408.A0A1E5R4W1"/>
<dbReference type="GO" id="GO:0004735">
    <property type="term" value="F:pyrroline-5-carboxylate reductase activity"/>
    <property type="evidence" value="ECO:0007669"/>
    <property type="project" value="UniProtKB-EC"/>
</dbReference>
<comment type="catalytic activity">
    <reaction evidence="5">
        <text>L-proline + NADP(+) = (S)-1-pyrroline-5-carboxylate + NADPH + 2 H(+)</text>
        <dbReference type="Rhea" id="RHEA:14109"/>
        <dbReference type="ChEBI" id="CHEBI:15378"/>
        <dbReference type="ChEBI" id="CHEBI:17388"/>
        <dbReference type="ChEBI" id="CHEBI:57783"/>
        <dbReference type="ChEBI" id="CHEBI:58349"/>
        <dbReference type="ChEBI" id="CHEBI:60039"/>
        <dbReference type="EC" id="1.5.1.2"/>
    </reaction>
</comment>
<organism evidence="8 9">
    <name type="scientific">Hanseniaspora osmophila</name>
    <dbReference type="NCBI Taxonomy" id="56408"/>
    <lineage>
        <taxon>Eukaryota</taxon>
        <taxon>Fungi</taxon>
        <taxon>Dikarya</taxon>
        <taxon>Ascomycota</taxon>
        <taxon>Saccharomycotina</taxon>
        <taxon>Saccharomycetes</taxon>
        <taxon>Saccharomycodales</taxon>
        <taxon>Saccharomycodaceae</taxon>
        <taxon>Hanseniaspora</taxon>
    </lineage>
</organism>
<dbReference type="InterPro" id="IPR053790">
    <property type="entry name" value="P5CR-like_CS"/>
</dbReference>
<dbReference type="FunCoup" id="A0A1E5R4W1">
    <property type="interactions" value="455"/>
</dbReference>
<dbReference type="GO" id="GO:0055129">
    <property type="term" value="P:L-proline biosynthetic process"/>
    <property type="evidence" value="ECO:0007669"/>
    <property type="project" value="UniProtKB-UniPathway"/>
</dbReference>
<keyword evidence="5" id="KW-0028">Amino-acid biosynthesis</keyword>
<dbReference type="Gene3D" id="1.10.3730.10">
    <property type="entry name" value="ProC C-terminal domain-like"/>
    <property type="match status" value="1"/>
</dbReference>
<comment type="caution">
    <text evidence="8">The sequence shown here is derived from an EMBL/GenBank/DDBJ whole genome shotgun (WGS) entry which is preliminary data.</text>
</comment>
<evidence type="ECO:0000259" key="6">
    <source>
        <dbReference type="Pfam" id="PF03807"/>
    </source>
</evidence>
<evidence type="ECO:0000256" key="3">
    <source>
        <dbReference type="ARBA" id="ARBA00023002"/>
    </source>
</evidence>
<dbReference type="EC" id="1.5.1.2" evidence="5"/>
<evidence type="ECO:0000313" key="9">
    <source>
        <dbReference type="Proteomes" id="UP000095728"/>
    </source>
</evidence>
<name>A0A1E5R4W1_9ASCO</name>
<dbReference type="InterPro" id="IPR036291">
    <property type="entry name" value="NAD(P)-bd_dom_sf"/>
</dbReference>
<sequence length="294" mass="32191">MSNSYKKLGIIGCGVMGQAIFTSIIKNPETTELYPNTIYTTNFGDAAVQRVAKVYDEFSQNSIKHVNLSSNENEKVFENCDVVILSCKPFMVETIFEKIQKWDVKLIVSIVAGWSIDMLKEATQHIESKSGKSTKFVRIMTNTPAKFGYGCCVISFENEGVDFEDFEKKTVDQIFQNCGSVVELPEKHMDAATSLVGSGPAFVLLMIESMIDAGIKMGIPYKESKDCAIKVMEGTSKMVELTGEHPSVLKHQVCTPGGTTISGLIKMEENGVKSGIISGLLEAKKVAGELGKKK</sequence>
<dbReference type="Pfam" id="PF03807">
    <property type="entry name" value="F420_oxidored"/>
    <property type="match status" value="1"/>
</dbReference>
<comment type="similarity">
    <text evidence="1 5">Belongs to the pyrroline-5-carboxylate reductase family.</text>
</comment>
<dbReference type="Gene3D" id="3.40.50.720">
    <property type="entry name" value="NAD(P)-binding Rossmann-like Domain"/>
    <property type="match status" value="1"/>
</dbReference>
<feature type="binding site" evidence="4">
    <location>
        <position position="73"/>
    </location>
    <ligand>
        <name>NADPH</name>
        <dbReference type="ChEBI" id="CHEBI:57783"/>
    </ligand>
</feature>
<reference evidence="9" key="1">
    <citation type="journal article" date="2016" name="Genome Announc.">
        <title>Genome sequences of three species of Hanseniaspora isolated from spontaneous wine fermentations.</title>
        <authorList>
            <person name="Sternes P.R."/>
            <person name="Lee D."/>
            <person name="Kutyna D.R."/>
            <person name="Borneman A.R."/>
        </authorList>
    </citation>
    <scope>NUCLEOTIDE SEQUENCE [LARGE SCALE GENOMIC DNA]</scope>
    <source>
        <strain evidence="9">AWRI3579</strain>
    </source>
</reference>
<dbReference type="PROSITE" id="PS00521">
    <property type="entry name" value="P5CR"/>
    <property type="match status" value="1"/>
</dbReference>
<dbReference type="FunFam" id="1.10.3730.10:FF:000001">
    <property type="entry name" value="Pyrroline-5-carboxylate reductase"/>
    <property type="match status" value="1"/>
</dbReference>
<accession>A0A1E5R4W1</accession>
<feature type="domain" description="Pyrroline-5-carboxylate reductase catalytic N-terminal" evidence="6">
    <location>
        <begin position="7"/>
        <end position="113"/>
    </location>
</feature>
<dbReference type="Proteomes" id="UP000095728">
    <property type="component" value="Unassembled WGS sequence"/>
</dbReference>
<evidence type="ECO:0000256" key="5">
    <source>
        <dbReference type="RuleBase" id="RU003903"/>
    </source>
</evidence>
<dbReference type="SUPFAM" id="SSF48179">
    <property type="entry name" value="6-phosphogluconate dehydrogenase C-terminal domain-like"/>
    <property type="match status" value="1"/>
</dbReference>
<keyword evidence="3 5" id="KW-0560">Oxidoreductase</keyword>
<evidence type="ECO:0000256" key="4">
    <source>
        <dbReference type="PIRSR" id="PIRSR000193-1"/>
    </source>
</evidence>
<dbReference type="HAMAP" id="MF_01925">
    <property type="entry name" value="P5C_reductase"/>
    <property type="match status" value="1"/>
</dbReference>
<dbReference type="SUPFAM" id="SSF51735">
    <property type="entry name" value="NAD(P)-binding Rossmann-fold domains"/>
    <property type="match status" value="1"/>
</dbReference>
<proteinExistence type="inferred from homology"/>
<keyword evidence="2 4" id="KW-0521">NADP</keyword>
<dbReference type="InterPro" id="IPR028939">
    <property type="entry name" value="P5C_Rdtase_cat_N"/>
</dbReference>
<keyword evidence="9" id="KW-1185">Reference proteome</keyword>
<protein>
    <recommendedName>
        <fullName evidence="5">Pyrroline-5-carboxylate reductase</fullName>
        <ecNumber evidence="5">1.5.1.2</ecNumber>
    </recommendedName>
</protein>
<dbReference type="InParanoid" id="A0A1E5R4W1"/>
<dbReference type="Pfam" id="PF14748">
    <property type="entry name" value="P5CR_dimer"/>
    <property type="match status" value="1"/>
</dbReference>
<dbReference type="InterPro" id="IPR008927">
    <property type="entry name" value="6-PGluconate_DH-like_C_sf"/>
</dbReference>
<evidence type="ECO:0000256" key="2">
    <source>
        <dbReference type="ARBA" id="ARBA00022857"/>
    </source>
</evidence>
<dbReference type="InterPro" id="IPR029036">
    <property type="entry name" value="P5CR_dimer"/>
</dbReference>
<dbReference type="OrthoDB" id="10263291at2759"/>
<dbReference type="InterPro" id="IPR000304">
    <property type="entry name" value="Pyrroline-COOH_reductase"/>
</dbReference>
<feature type="binding site" evidence="4">
    <location>
        <begin position="11"/>
        <end position="16"/>
    </location>
    <ligand>
        <name>NADP(+)</name>
        <dbReference type="ChEBI" id="CHEBI:58349"/>
    </ligand>
</feature>
<feature type="domain" description="Pyrroline-5-carboxylate reductase dimerisation" evidence="7">
    <location>
        <begin position="186"/>
        <end position="290"/>
    </location>
</feature>
<dbReference type="AlphaFoldDB" id="A0A1E5R4W1"/>
<evidence type="ECO:0000256" key="1">
    <source>
        <dbReference type="ARBA" id="ARBA00005525"/>
    </source>
</evidence>